<evidence type="ECO:0000256" key="8">
    <source>
        <dbReference type="ARBA" id="ARBA00022833"/>
    </source>
</evidence>
<dbReference type="InterPro" id="IPR034151">
    <property type="entry name" value="TOPRIM_DnaG_bac"/>
</dbReference>
<keyword evidence="1 12" id="KW-0240">DNA-directed RNA polymerase</keyword>
<reference evidence="14" key="1">
    <citation type="journal article" date="2021" name="PeerJ">
        <title>Extensive microbial diversity within the chicken gut microbiome revealed by metagenomics and culture.</title>
        <authorList>
            <person name="Gilroy R."/>
            <person name="Ravi A."/>
            <person name="Getino M."/>
            <person name="Pursley I."/>
            <person name="Horton D.L."/>
            <person name="Alikhan N.F."/>
            <person name="Baker D."/>
            <person name="Gharbi K."/>
            <person name="Hall N."/>
            <person name="Watson M."/>
            <person name="Adriaenssens E.M."/>
            <person name="Foster-Nyarko E."/>
            <person name="Jarju S."/>
            <person name="Secka A."/>
            <person name="Antonio M."/>
            <person name="Oren A."/>
            <person name="Chaudhuri R.R."/>
            <person name="La Ragione R."/>
            <person name="Hildebrand F."/>
            <person name="Pallen M.J."/>
        </authorList>
    </citation>
    <scope>NUCLEOTIDE SEQUENCE</scope>
    <source>
        <strain evidence="14">ChiHjej11B10-19426</strain>
    </source>
</reference>
<dbReference type="CDD" id="cd03364">
    <property type="entry name" value="TOPRIM_DnaG_primases"/>
    <property type="match status" value="1"/>
</dbReference>
<dbReference type="Pfam" id="PF01807">
    <property type="entry name" value="Zn_ribbon_DnaG"/>
    <property type="match status" value="1"/>
</dbReference>
<keyword evidence="11 12" id="KW-0804">Transcription</keyword>
<keyword evidence="8 12" id="KW-0862">Zinc</keyword>
<dbReference type="SMART" id="SM00400">
    <property type="entry name" value="ZnF_CHCC"/>
    <property type="match status" value="1"/>
</dbReference>
<dbReference type="Gene3D" id="3.90.980.10">
    <property type="entry name" value="DNA primase, catalytic core, N-terminal domain"/>
    <property type="match status" value="1"/>
</dbReference>
<dbReference type="InterPro" id="IPR030846">
    <property type="entry name" value="DnaG_bac"/>
</dbReference>
<dbReference type="PANTHER" id="PTHR30313:SF2">
    <property type="entry name" value="DNA PRIMASE"/>
    <property type="match status" value="1"/>
</dbReference>
<keyword evidence="6 12" id="KW-0479">Metal-binding</keyword>
<dbReference type="GO" id="GO:0008270">
    <property type="term" value="F:zinc ion binding"/>
    <property type="evidence" value="ECO:0007669"/>
    <property type="project" value="UniProtKB-UniRule"/>
</dbReference>
<dbReference type="Pfam" id="PF10410">
    <property type="entry name" value="DnaB_bind"/>
    <property type="match status" value="1"/>
</dbReference>
<keyword evidence="9" id="KW-0460">Magnesium</keyword>
<dbReference type="Gene3D" id="3.40.1360.10">
    <property type="match status" value="1"/>
</dbReference>
<dbReference type="SUPFAM" id="SSF56731">
    <property type="entry name" value="DNA primase core"/>
    <property type="match status" value="1"/>
</dbReference>
<organism evidence="14 15">
    <name type="scientific">Candidatus Tidjanibacter faecipullorum</name>
    <dbReference type="NCBI Taxonomy" id="2838766"/>
    <lineage>
        <taxon>Bacteria</taxon>
        <taxon>Pseudomonadati</taxon>
        <taxon>Bacteroidota</taxon>
        <taxon>Bacteroidia</taxon>
        <taxon>Bacteroidales</taxon>
        <taxon>Rikenellaceae</taxon>
        <taxon>Tidjanibacter</taxon>
    </lineage>
</organism>
<dbReference type="GO" id="GO:0005737">
    <property type="term" value="C:cytoplasm"/>
    <property type="evidence" value="ECO:0007669"/>
    <property type="project" value="TreeGrafter"/>
</dbReference>
<name>A0A9D2DEX6_9BACT</name>
<dbReference type="HAMAP" id="MF_00974">
    <property type="entry name" value="DNA_primase_DnaG"/>
    <property type="match status" value="1"/>
</dbReference>
<evidence type="ECO:0000256" key="7">
    <source>
        <dbReference type="ARBA" id="ARBA00022771"/>
    </source>
</evidence>
<dbReference type="GO" id="GO:0003677">
    <property type="term" value="F:DNA binding"/>
    <property type="evidence" value="ECO:0007669"/>
    <property type="project" value="UniProtKB-KW"/>
</dbReference>
<evidence type="ECO:0000256" key="11">
    <source>
        <dbReference type="ARBA" id="ARBA00023163"/>
    </source>
</evidence>
<dbReference type="GO" id="GO:0000428">
    <property type="term" value="C:DNA-directed RNA polymerase complex"/>
    <property type="evidence" value="ECO:0007669"/>
    <property type="project" value="UniProtKB-KW"/>
</dbReference>
<dbReference type="NCBIfam" id="TIGR01391">
    <property type="entry name" value="dnaG"/>
    <property type="match status" value="1"/>
</dbReference>
<dbReference type="InterPro" id="IPR002694">
    <property type="entry name" value="Znf_CHC2"/>
</dbReference>
<comment type="domain">
    <text evidence="12">Contains an N-terminal zinc-binding domain, a central core domain that contains the primase activity, and a C-terminal DnaB-binding domain.</text>
</comment>
<comment type="caution">
    <text evidence="14">The sequence shown here is derived from an EMBL/GenBank/DDBJ whole genome shotgun (WGS) entry which is preliminary data.</text>
</comment>
<dbReference type="PANTHER" id="PTHR30313">
    <property type="entry name" value="DNA PRIMASE"/>
    <property type="match status" value="1"/>
</dbReference>
<protein>
    <recommendedName>
        <fullName evidence="12">DNA primase</fullName>
        <ecNumber evidence="12">2.7.7.101</ecNumber>
    </recommendedName>
</protein>
<evidence type="ECO:0000256" key="4">
    <source>
        <dbReference type="ARBA" id="ARBA00022695"/>
    </source>
</evidence>
<dbReference type="SUPFAM" id="SSF57783">
    <property type="entry name" value="Zinc beta-ribbon"/>
    <property type="match status" value="1"/>
</dbReference>
<keyword evidence="4 12" id="KW-0548">Nucleotidyltransferase</keyword>
<dbReference type="InterPro" id="IPR006295">
    <property type="entry name" value="DNA_primase_DnaG"/>
</dbReference>
<gene>
    <name evidence="12 14" type="primary">dnaG</name>
    <name evidence="14" type="ORF">H9816_06505</name>
</gene>
<dbReference type="EC" id="2.7.7.101" evidence="12"/>
<accession>A0A9D2DEX6</accession>
<evidence type="ECO:0000256" key="9">
    <source>
        <dbReference type="ARBA" id="ARBA00022842"/>
    </source>
</evidence>
<dbReference type="InterPro" id="IPR036977">
    <property type="entry name" value="DNA_primase_Znf_CHC2"/>
</dbReference>
<dbReference type="GO" id="GO:0003899">
    <property type="term" value="F:DNA-directed RNA polymerase activity"/>
    <property type="evidence" value="ECO:0007669"/>
    <property type="project" value="UniProtKB-UniRule"/>
</dbReference>
<keyword evidence="5 12" id="KW-0235">DNA replication</keyword>
<evidence type="ECO:0000256" key="5">
    <source>
        <dbReference type="ARBA" id="ARBA00022705"/>
    </source>
</evidence>
<comment type="catalytic activity">
    <reaction evidence="12">
        <text>ssDNA + n NTP = ssDNA/pppN(pN)n-1 hybrid + (n-1) diphosphate.</text>
        <dbReference type="EC" id="2.7.7.101"/>
    </reaction>
</comment>
<comment type="similarity">
    <text evidence="12">Belongs to the DnaG primase family.</text>
</comment>
<dbReference type="Pfam" id="PF13155">
    <property type="entry name" value="Toprim_2"/>
    <property type="match status" value="1"/>
</dbReference>
<dbReference type="SMART" id="SM00493">
    <property type="entry name" value="TOPRIM"/>
    <property type="match status" value="1"/>
</dbReference>
<evidence type="ECO:0000256" key="3">
    <source>
        <dbReference type="ARBA" id="ARBA00022679"/>
    </source>
</evidence>
<dbReference type="FunFam" id="3.90.580.10:FF:000001">
    <property type="entry name" value="DNA primase"/>
    <property type="match status" value="1"/>
</dbReference>
<comment type="function">
    <text evidence="12">RNA polymerase that catalyzes the synthesis of short RNA molecules used as primers for DNA polymerase during DNA replication.</text>
</comment>
<keyword evidence="7 12" id="KW-0863">Zinc-finger</keyword>
<dbReference type="Gene3D" id="3.90.580.10">
    <property type="entry name" value="Zinc finger, CHC2-type domain"/>
    <property type="match status" value="1"/>
</dbReference>
<dbReference type="InterPro" id="IPR019475">
    <property type="entry name" value="DNA_primase_DnaB-bd"/>
</dbReference>
<dbReference type="GO" id="GO:1990077">
    <property type="term" value="C:primosome complex"/>
    <property type="evidence" value="ECO:0007669"/>
    <property type="project" value="UniProtKB-KW"/>
</dbReference>
<dbReference type="InterPro" id="IPR013264">
    <property type="entry name" value="DNAG_N"/>
</dbReference>
<dbReference type="EMBL" id="DXCC01000021">
    <property type="protein sequence ID" value="HIZ15544.1"/>
    <property type="molecule type" value="Genomic_DNA"/>
</dbReference>
<dbReference type="PROSITE" id="PS50880">
    <property type="entry name" value="TOPRIM"/>
    <property type="match status" value="1"/>
</dbReference>
<dbReference type="InterPro" id="IPR006171">
    <property type="entry name" value="TOPRIM_dom"/>
</dbReference>
<feature type="domain" description="Toprim" evidence="13">
    <location>
        <begin position="260"/>
        <end position="341"/>
    </location>
</feature>
<keyword evidence="3 12" id="KW-0808">Transferase</keyword>
<dbReference type="InterPro" id="IPR050219">
    <property type="entry name" value="DnaG_primase"/>
</dbReference>
<keyword evidence="10 12" id="KW-0238">DNA-binding</keyword>
<evidence type="ECO:0000256" key="10">
    <source>
        <dbReference type="ARBA" id="ARBA00023125"/>
    </source>
</evidence>
<evidence type="ECO:0000256" key="12">
    <source>
        <dbReference type="HAMAP-Rule" id="MF_00974"/>
    </source>
</evidence>
<proteinExistence type="inferred from homology"/>
<dbReference type="Proteomes" id="UP000824014">
    <property type="component" value="Unassembled WGS sequence"/>
</dbReference>
<comment type="cofactor">
    <cofactor evidence="12">
        <name>Zn(2+)</name>
        <dbReference type="ChEBI" id="CHEBI:29105"/>
    </cofactor>
    <text evidence="12">Binds 1 zinc ion per monomer.</text>
</comment>
<evidence type="ECO:0000313" key="14">
    <source>
        <dbReference type="EMBL" id="HIZ15544.1"/>
    </source>
</evidence>
<evidence type="ECO:0000259" key="13">
    <source>
        <dbReference type="PROSITE" id="PS50880"/>
    </source>
</evidence>
<reference evidence="14" key="2">
    <citation type="submission" date="2021-04" db="EMBL/GenBank/DDBJ databases">
        <authorList>
            <person name="Gilroy R."/>
        </authorList>
    </citation>
    <scope>NUCLEOTIDE SEQUENCE</scope>
    <source>
        <strain evidence="14">ChiHjej11B10-19426</strain>
    </source>
</reference>
<keyword evidence="2 12" id="KW-0639">Primosome</keyword>
<evidence type="ECO:0000256" key="6">
    <source>
        <dbReference type="ARBA" id="ARBA00022723"/>
    </source>
</evidence>
<dbReference type="Pfam" id="PF08275">
    <property type="entry name" value="DNAG_N"/>
    <property type="match status" value="1"/>
</dbReference>
<evidence type="ECO:0000256" key="1">
    <source>
        <dbReference type="ARBA" id="ARBA00022478"/>
    </source>
</evidence>
<feature type="zinc finger region" description="CHC2-type" evidence="12">
    <location>
        <begin position="37"/>
        <end position="61"/>
    </location>
</feature>
<dbReference type="AlphaFoldDB" id="A0A9D2DEX6"/>
<dbReference type="InterPro" id="IPR037068">
    <property type="entry name" value="DNA_primase_core_N_sf"/>
</dbReference>
<evidence type="ECO:0000313" key="15">
    <source>
        <dbReference type="Proteomes" id="UP000824014"/>
    </source>
</evidence>
<evidence type="ECO:0000256" key="2">
    <source>
        <dbReference type="ARBA" id="ARBA00022515"/>
    </source>
</evidence>
<comment type="subunit">
    <text evidence="12">Monomer. Interacts with DnaB.</text>
</comment>
<dbReference type="GO" id="GO:0006269">
    <property type="term" value="P:DNA replication, synthesis of primer"/>
    <property type="evidence" value="ECO:0007669"/>
    <property type="project" value="UniProtKB-UniRule"/>
</dbReference>
<sequence>MIDKETVDRIYAAANIVEVVSDFVTLKRKGANYQACCPFHSERTPSFIVSPAKGLFKCFGCGKAGNAVTFVMEHEKMTYVEALKYVAKKYGIEVRERELSPEEVKRNDDRESMMVLNGWASDYFQHVLHDTDEGLSVGMGYFRERGFTDATIRKFGLGFCPAKGDAMTTAALSAGYKEQYLVDTGLTIKRETGGYYDRFTGRVIFPIHSISGRVIAFGGRVLRTSERTAKYLNSPESVVYSKSHSLYGIYHAKNAIVRENYCILVEGYTDVLRMHQTGIENVVASSGTSLTTDQIRLISRFTKNITVIYDGDAAGIKASLRGIDMILREGLNVRVVLLPEPEDPDSFGRKHSAEEVKAYIAEHEEDFIRFKTHLLMADAGDDPLRKAALVTDIVQSISEIPDPIIRSVFIRDCAKTMEMDEQVLVAEVARKRTSVQYDRQTGEFVRSMQERQRREEKSMARMASLKGITAGSSMDELEKEIVGYLMKYGHLYFEHKEGPNLVRFNVAETIFSDLRDEVSIRNPQYRAIYECYEQHYLELGEGVKVPEHYFTNHPDPAVCNAAVDILTSDTNYVLSELWKRHDIYLDSEESRLSELIPRVVTLYKSKTIESIIAQLKERLADENLSDEELTEIMENISALNEVRTRIAKKISRLIL</sequence>